<dbReference type="InterPro" id="IPR001996">
    <property type="entry name" value="PTS_IIB_1"/>
</dbReference>
<dbReference type="GO" id="GO:0009401">
    <property type="term" value="P:phosphoenolpyruvate-dependent sugar phosphotransferase system"/>
    <property type="evidence" value="ECO:0007669"/>
    <property type="project" value="UniProtKB-KW"/>
</dbReference>
<dbReference type="GO" id="GO:0015771">
    <property type="term" value="P:trehalose transport"/>
    <property type="evidence" value="ECO:0007669"/>
    <property type="project" value="TreeGrafter"/>
</dbReference>
<dbReference type="GO" id="GO:0016301">
    <property type="term" value="F:kinase activity"/>
    <property type="evidence" value="ECO:0007669"/>
    <property type="project" value="UniProtKB-KW"/>
</dbReference>
<feature type="transmembrane region" description="Helical" evidence="12">
    <location>
        <begin position="177"/>
        <end position="197"/>
    </location>
</feature>
<feature type="transmembrane region" description="Helical" evidence="12">
    <location>
        <begin position="144"/>
        <end position="165"/>
    </location>
</feature>
<dbReference type="InterPro" id="IPR003352">
    <property type="entry name" value="PTS_EIIC"/>
</dbReference>
<evidence type="ECO:0000313" key="15">
    <source>
        <dbReference type="EMBL" id="MBR8671586.1"/>
    </source>
</evidence>
<evidence type="ECO:0000256" key="2">
    <source>
        <dbReference type="ARBA" id="ARBA00022448"/>
    </source>
</evidence>
<evidence type="ECO:0000256" key="7">
    <source>
        <dbReference type="ARBA" id="ARBA00022692"/>
    </source>
</evidence>
<feature type="active site" description="Phosphocysteine intermediate; for EIIB activity" evidence="11">
    <location>
        <position position="26"/>
    </location>
</feature>
<dbReference type="PANTHER" id="PTHR30175:SF1">
    <property type="entry name" value="PTS SYSTEM ARBUTIN-, CELLOBIOSE-, AND SALICIN-SPECIFIC EIIBC COMPONENT-RELATED"/>
    <property type="match status" value="1"/>
</dbReference>
<name>A0A941GEW1_NIACI</name>
<feature type="transmembrane region" description="Helical" evidence="12">
    <location>
        <begin position="299"/>
        <end position="320"/>
    </location>
</feature>
<keyword evidence="3" id="KW-1003">Cell membrane</keyword>
<evidence type="ECO:0000256" key="11">
    <source>
        <dbReference type="PROSITE-ProRule" id="PRU00421"/>
    </source>
</evidence>
<keyword evidence="7 12" id="KW-0812">Transmembrane</keyword>
<evidence type="ECO:0000256" key="10">
    <source>
        <dbReference type="ARBA" id="ARBA00023136"/>
    </source>
</evidence>
<organism evidence="15">
    <name type="scientific">Niallia circulans</name>
    <name type="common">Bacillus circulans</name>
    <dbReference type="NCBI Taxonomy" id="1397"/>
    <lineage>
        <taxon>Bacteria</taxon>
        <taxon>Bacillati</taxon>
        <taxon>Bacillota</taxon>
        <taxon>Bacilli</taxon>
        <taxon>Bacillales</taxon>
        <taxon>Bacillaceae</taxon>
        <taxon>Niallia</taxon>
    </lineage>
</organism>
<keyword evidence="6" id="KW-0598">Phosphotransferase system</keyword>
<dbReference type="InterPro" id="IPR013013">
    <property type="entry name" value="PTS_EIIC_1"/>
</dbReference>
<keyword evidence="4" id="KW-0762">Sugar transport</keyword>
<evidence type="ECO:0000256" key="5">
    <source>
        <dbReference type="ARBA" id="ARBA00022679"/>
    </source>
</evidence>
<feature type="transmembrane region" description="Helical" evidence="12">
    <location>
        <begin position="241"/>
        <end position="266"/>
    </location>
</feature>
<evidence type="ECO:0000256" key="8">
    <source>
        <dbReference type="ARBA" id="ARBA00022777"/>
    </source>
</evidence>
<feature type="transmembrane region" description="Helical" evidence="12">
    <location>
        <begin position="209"/>
        <end position="229"/>
    </location>
</feature>
<dbReference type="GO" id="GO:0008982">
    <property type="term" value="F:protein-N(PI)-phosphohistidine-sugar phosphotransferase activity"/>
    <property type="evidence" value="ECO:0007669"/>
    <property type="project" value="InterPro"/>
</dbReference>
<dbReference type="FunFam" id="3.30.1360.60:FF:000001">
    <property type="entry name" value="PTS system glucose-specific IIBC component PtsG"/>
    <property type="match status" value="1"/>
</dbReference>
<keyword evidence="9 12" id="KW-1133">Transmembrane helix</keyword>
<feature type="domain" description="PTS EIIB type-1" evidence="13">
    <location>
        <begin position="4"/>
        <end position="86"/>
    </location>
</feature>
<keyword evidence="8" id="KW-0418">Kinase</keyword>
<evidence type="ECO:0000259" key="14">
    <source>
        <dbReference type="PROSITE" id="PS51103"/>
    </source>
</evidence>
<reference evidence="15" key="1">
    <citation type="submission" date="2021-04" db="EMBL/GenBank/DDBJ databases">
        <title>Genomic analysis of electroactive and textile dye degrading Bacillus circulans strain: DC10 isolated from constructed wetland-microbial fuel cells treating textile dye wastewaters.</title>
        <authorList>
            <person name="Patel D.U."/>
            <person name="Desai C.R."/>
        </authorList>
    </citation>
    <scope>NUCLEOTIDE SEQUENCE</scope>
    <source>
        <strain evidence="15">DC10</strain>
    </source>
</reference>
<keyword evidence="5" id="KW-0808">Transferase</keyword>
<dbReference type="PROSITE" id="PS01035">
    <property type="entry name" value="PTS_EIIB_TYPE_1_CYS"/>
    <property type="match status" value="1"/>
</dbReference>
<dbReference type="PROSITE" id="PS51098">
    <property type="entry name" value="PTS_EIIB_TYPE_1"/>
    <property type="match status" value="1"/>
</dbReference>
<gene>
    <name evidence="15" type="ORF">KD144_18795</name>
</gene>
<evidence type="ECO:0000256" key="1">
    <source>
        <dbReference type="ARBA" id="ARBA00004651"/>
    </source>
</evidence>
<feature type="transmembrane region" description="Helical" evidence="12">
    <location>
        <begin position="272"/>
        <end position="292"/>
    </location>
</feature>
<protein>
    <submittedName>
        <fullName evidence="15">PTS transporter subunit EIIC</fullName>
    </submittedName>
</protein>
<evidence type="ECO:0000256" key="3">
    <source>
        <dbReference type="ARBA" id="ARBA00022475"/>
    </source>
</evidence>
<dbReference type="InterPro" id="IPR050558">
    <property type="entry name" value="PTS_Sugar-Specific_Components"/>
</dbReference>
<keyword evidence="2" id="KW-0813">Transport</keyword>
<evidence type="ECO:0000256" key="9">
    <source>
        <dbReference type="ARBA" id="ARBA00022989"/>
    </source>
</evidence>
<evidence type="ECO:0000259" key="13">
    <source>
        <dbReference type="PROSITE" id="PS51098"/>
    </source>
</evidence>
<sequence>MNYGKLAKKIVQEVGGKENINSVIHCVTRLRFNLKDQSLANTDVIKDIDGVMTVVISGGQYQVVIGDQVPNVYAEVVQLIGGETSQKVEATEESDEKKGLFSKFVSLISGIFMPVMGAMAAAGILKGFLVALTVVGWIDEEMGVYKILFAASDAFFYFMPILLGFSAGKVFKTNSYITATIGAALVYPTMIEIYNAGETLSFLQIPVILMNYTQSVIPIILASFLTAKLEKVLLKVIPKSLQLIFVPLFITVIIVPLSFIIIGPVSVYASELLAKGAMAVYSLSPIIAGLLLAGIWQIAVMFGLHWAFIAIFINNITTLGFDPINALLYCTVFAQTGAALAVSLRTKETKMKSLSTTATISGFLGITEPAIYGVNLPLKKPFIMACIGGGVGGAIAGFFSAKMYGGFASGGIFGIPMFIDPEGISSEFYGFVVSLLAALITAFVLTFLFGYSNKVSSKKTKDKSIVTSESNL</sequence>
<dbReference type="AlphaFoldDB" id="A0A941GEW1"/>
<evidence type="ECO:0000256" key="6">
    <source>
        <dbReference type="ARBA" id="ARBA00022683"/>
    </source>
</evidence>
<comment type="subcellular location">
    <subcellularLocation>
        <location evidence="1">Cell membrane</location>
        <topology evidence="1">Multi-pass membrane protein</topology>
    </subcellularLocation>
</comment>
<dbReference type="RefSeq" id="WP_212120767.1">
    <property type="nucleotide sequence ID" value="NZ_JAGTPX020000005.1"/>
</dbReference>
<dbReference type="Pfam" id="PF00367">
    <property type="entry name" value="PTS_EIIB"/>
    <property type="match status" value="1"/>
</dbReference>
<evidence type="ECO:0000256" key="4">
    <source>
        <dbReference type="ARBA" id="ARBA00022597"/>
    </source>
</evidence>
<dbReference type="InterPro" id="IPR018113">
    <property type="entry name" value="PTrfase_EIIB_Cys"/>
</dbReference>
<accession>A0A941GEW1</accession>
<dbReference type="Gene3D" id="3.30.1360.60">
    <property type="entry name" value="Glucose permease domain IIB"/>
    <property type="match status" value="1"/>
</dbReference>
<dbReference type="PANTHER" id="PTHR30175">
    <property type="entry name" value="PHOSPHOTRANSFERASE SYSTEM TRANSPORT PROTEIN"/>
    <property type="match status" value="1"/>
</dbReference>
<comment type="caution">
    <text evidence="15">The sequence shown here is derived from an EMBL/GenBank/DDBJ whole genome shotgun (WGS) entry which is preliminary data.</text>
</comment>
<feature type="transmembrane region" description="Helical" evidence="12">
    <location>
        <begin position="428"/>
        <end position="451"/>
    </location>
</feature>
<dbReference type="PROSITE" id="PS51103">
    <property type="entry name" value="PTS_EIIC_TYPE_1"/>
    <property type="match status" value="1"/>
</dbReference>
<dbReference type="CDD" id="cd00212">
    <property type="entry name" value="PTS_IIB_glc"/>
    <property type="match status" value="1"/>
</dbReference>
<keyword evidence="10 12" id="KW-0472">Membrane</keyword>
<proteinExistence type="predicted"/>
<dbReference type="SUPFAM" id="SSF55604">
    <property type="entry name" value="Glucose permease domain IIB"/>
    <property type="match status" value="1"/>
</dbReference>
<dbReference type="GO" id="GO:0005886">
    <property type="term" value="C:plasma membrane"/>
    <property type="evidence" value="ECO:0007669"/>
    <property type="project" value="UniProtKB-SubCell"/>
</dbReference>
<dbReference type="InterPro" id="IPR036878">
    <property type="entry name" value="Glu_permease_IIB"/>
</dbReference>
<feature type="transmembrane region" description="Helical" evidence="12">
    <location>
        <begin position="107"/>
        <end position="138"/>
    </location>
</feature>
<dbReference type="GO" id="GO:0090589">
    <property type="term" value="F:protein-phosphocysteine-trehalose phosphotransferase system transporter activity"/>
    <property type="evidence" value="ECO:0007669"/>
    <property type="project" value="TreeGrafter"/>
</dbReference>
<dbReference type="Pfam" id="PF02378">
    <property type="entry name" value="PTS_EIIC"/>
    <property type="match status" value="1"/>
</dbReference>
<feature type="domain" description="PTS EIIC type-1" evidence="14">
    <location>
        <begin position="106"/>
        <end position="465"/>
    </location>
</feature>
<evidence type="ECO:0000256" key="12">
    <source>
        <dbReference type="SAM" id="Phobius"/>
    </source>
</evidence>
<dbReference type="EMBL" id="JAGTPX010000023">
    <property type="protein sequence ID" value="MBR8671586.1"/>
    <property type="molecule type" value="Genomic_DNA"/>
</dbReference>